<evidence type="ECO:0000256" key="2">
    <source>
        <dbReference type="ARBA" id="ARBA00022723"/>
    </source>
</evidence>
<accession>A0A6I4J256</accession>
<dbReference type="GO" id="GO:0004656">
    <property type="term" value="F:procollagen-proline 4-dioxygenase activity"/>
    <property type="evidence" value="ECO:0007669"/>
    <property type="project" value="TreeGrafter"/>
</dbReference>
<sequence length="322" mass="35588">MAKTPLHPMLQQAVQLSVAGRNAEAVLIVTQMAAQNHPQAMAMLAEMKWRGGLVPQDPPAARELYRRAAALGHKQSGEITTNLLANGVAGPRDWQGALARLRSEARGDARRKLALALIEKMALTDAGDPARLPPAETLSERPDVRRIERLFTAAECDYLRQLAEPDYMPSVVNDAMGREVRDPIRTSDGATIHWMIEDPAVHALNRRLAAASGTTYEQGEATLILRYRPGQEYKPHFDFVRSGHNQRFKTVLVYLNHDYKGGETAFPEIGLSVKGRKGDALLFTSALPDRTVDPLSKHAGMPVGGGVKYLCTKWIRETRWIA</sequence>
<evidence type="ECO:0000313" key="11">
    <source>
        <dbReference type="Proteomes" id="UP000441389"/>
    </source>
</evidence>
<dbReference type="PROSITE" id="PS51471">
    <property type="entry name" value="FE2OG_OXY"/>
    <property type="match status" value="1"/>
</dbReference>
<dbReference type="GO" id="GO:0005506">
    <property type="term" value="F:iron ion binding"/>
    <property type="evidence" value="ECO:0007669"/>
    <property type="project" value="InterPro"/>
</dbReference>
<dbReference type="InterPro" id="IPR006620">
    <property type="entry name" value="Pro_4_hyd_alph"/>
</dbReference>
<reference evidence="10 11" key="1">
    <citation type="submission" date="2019-12" db="EMBL/GenBank/DDBJ databases">
        <authorList>
            <person name="Huq M.A."/>
        </authorList>
    </citation>
    <scope>NUCLEOTIDE SEQUENCE [LARGE SCALE GENOMIC DNA]</scope>
    <source>
        <strain evidence="10 11">MAH-20</strain>
    </source>
</reference>
<dbReference type="EMBL" id="WQMS01000013">
    <property type="protein sequence ID" value="MVO78437.1"/>
    <property type="molecule type" value="Genomic_DNA"/>
</dbReference>
<gene>
    <name evidence="10" type="ORF">GON01_10890</name>
</gene>
<dbReference type="PANTHER" id="PTHR10869:SF246">
    <property type="entry name" value="TRANSMEMBRANE PROLYL 4-HYDROXYLASE"/>
    <property type="match status" value="1"/>
</dbReference>
<name>A0A6I4J256_9SPHN</name>
<dbReference type="SMART" id="SM00702">
    <property type="entry name" value="P4Hc"/>
    <property type="match status" value="1"/>
</dbReference>
<dbReference type="SUPFAM" id="SSF81901">
    <property type="entry name" value="HCP-like"/>
    <property type="match status" value="1"/>
</dbReference>
<keyword evidence="8" id="KW-0325">Glycoprotein</keyword>
<evidence type="ECO:0000256" key="6">
    <source>
        <dbReference type="ARBA" id="ARBA00023002"/>
    </source>
</evidence>
<dbReference type="InterPro" id="IPR044862">
    <property type="entry name" value="Pro_4_hyd_alph_FE2OG_OXY"/>
</dbReference>
<evidence type="ECO:0000256" key="7">
    <source>
        <dbReference type="ARBA" id="ARBA00023004"/>
    </source>
</evidence>
<evidence type="ECO:0000259" key="9">
    <source>
        <dbReference type="PROSITE" id="PS51471"/>
    </source>
</evidence>
<keyword evidence="6" id="KW-0560">Oxidoreductase</keyword>
<proteinExistence type="predicted"/>
<feature type="domain" description="Fe2OG dioxygenase" evidence="9">
    <location>
        <begin position="218"/>
        <end position="322"/>
    </location>
</feature>
<evidence type="ECO:0000256" key="4">
    <source>
        <dbReference type="ARBA" id="ARBA00022896"/>
    </source>
</evidence>
<evidence type="ECO:0000256" key="5">
    <source>
        <dbReference type="ARBA" id="ARBA00022964"/>
    </source>
</evidence>
<keyword evidence="2" id="KW-0479">Metal-binding</keyword>
<evidence type="ECO:0000256" key="3">
    <source>
        <dbReference type="ARBA" id="ARBA00022824"/>
    </source>
</evidence>
<dbReference type="Gene3D" id="1.25.40.10">
    <property type="entry name" value="Tetratricopeptide repeat domain"/>
    <property type="match status" value="1"/>
</dbReference>
<comment type="caution">
    <text evidence="10">The sequence shown here is derived from an EMBL/GenBank/DDBJ whole genome shotgun (WGS) entry which is preliminary data.</text>
</comment>
<dbReference type="InterPro" id="IPR045054">
    <property type="entry name" value="P4HA-like"/>
</dbReference>
<keyword evidence="11" id="KW-1185">Reference proteome</keyword>
<dbReference type="Proteomes" id="UP000441389">
    <property type="component" value="Unassembled WGS sequence"/>
</dbReference>
<evidence type="ECO:0000256" key="1">
    <source>
        <dbReference type="ARBA" id="ARBA00001961"/>
    </source>
</evidence>
<keyword evidence="4" id="KW-0847">Vitamin C</keyword>
<dbReference type="Gene3D" id="2.60.120.620">
    <property type="entry name" value="q2cbj1_9rhob like domain"/>
    <property type="match status" value="1"/>
</dbReference>
<dbReference type="InterPro" id="IPR006597">
    <property type="entry name" value="Sel1-like"/>
</dbReference>
<dbReference type="InterPro" id="IPR005123">
    <property type="entry name" value="Oxoglu/Fe-dep_dioxygenase_dom"/>
</dbReference>
<keyword evidence="3" id="KW-0256">Endoplasmic reticulum</keyword>
<dbReference type="PANTHER" id="PTHR10869">
    <property type="entry name" value="PROLYL 4-HYDROXYLASE ALPHA SUBUNIT"/>
    <property type="match status" value="1"/>
</dbReference>
<dbReference type="InterPro" id="IPR011990">
    <property type="entry name" value="TPR-like_helical_dom_sf"/>
</dbReference>
<dbReference type="Pfam" id="PF13640">
    <property type="entry name" value="2OG-FeII_Oxy_3"/>
    <property type="match status" value="1"/>
</dbReference>
<evidence type="ECO:0000313" key="10">
    <source>
        <dbReference type="EMBL" id="MVO78437.1"/>
    </source>
</evidence>
<keyword evidence="7" id="KW-0408">Iron</keyword>
<dbReference type="RefSeq" id="WP_157027381.1">
    <property type="nucleotide sequence ID" value="NZ_WQMS01000013.1"/>
</dbReference>
<keyword evidence="5" id="KW-0223">Dioxygenase</keyword>
<evidence type="ECO:0000256" key="8">
    <source>
        <dbReference type="ARBA" id="ARBA00023180"/>
    </source>
</evidence>
<dbReference type="GO" id="GO:0031418">
    <property type="term" value="F:L-ascorbic acid binding"/>
    <property type="evidence" value="ECO:0007669"/>
    <property type="project" value="UniProtKB-KW"/>
</dbReference>
<organism evidence="10 11">
    <name type="scientific">Sphingomonas horti</name>
    <dbReference type="NCBI Taxonomy" id="2682842"/>
    <lineage>
        <taxon>Bacteria</taxon>
        <taxon>Pseudomonadati</taxon>
        <taxon>Pseudomonadota</taxon>
        <taxon>Alphaproteobacteria</taxon>
        <taxon>Sphingomonadales</taxon>
        <taxon>Sphingomonadaceae</taxon>
        <taxon>Sphingomonas</taxon>
    </lineage>
</organism>
<comment type="cofactor">
    <cofactor evidence="1">
        <name>L-ascorbate</name>
        <dbReference type="ChEBI" id="CHEBI:38290"/>
    </cofactor>
</comment>
<dbReference type="SMART" id="SM00671">
    <property type="entry name" value="SEL1"/>
    <property type="match status" value="1"/>
</dbReference>
<dbReference type="AlphaFoldDB" id="A0A6I4J256"/>
<protein>
    <recommendedName>
        <fullName evidence="9">Fe2OG dioxygenase domain-containing protein</fullName>
    </recommendedName>
</protein>
<dbReference type="Pfam" id="PF08238">
    <property type="entry name" value="Sel1"/>
    <property type="match status" value="1"/>
</dbReference>